<dbReference type="EMBL" id="CP025003">
    <property type="protein sequence ID" value="ATZ96509.1"/>
    <property type="molecule type" value="Genomic_DNA"/>
</dbReference>
<evidence type="ECO:0000256" key="2">
    <source>
        <dbReference type="ARBA" id="ARBA00023125"/>
    </source>
</evidence>
<protein>
    <submittedName>
        <fullName evidence="5">LuxR family transcriptional regulator</fullName>
    </submittedName>
</protein>
<name>A0A2K8QSQ6_9GAMM</name>
<dbReference type="SUPFAM" id="SSF75516">
    <property type="entry name" value="Pheromone-binding domain of LuxR-like quorum-sensing transcription factors"/>
    <property type="match status" value="1"/>
</dbReference>
<keyword evidence="1" id="KW-0805">Transcription regulation</keyword>
<keyword evidence="3" id="KW-0804">Transcription</keyword>
<dbReference type="Pfam" id="PF03472">
    <property type="entry name" value="Autoind_bind"/>
    <property type="match status" value="1"/>
</dbReference>
<dbReference type="InterPro" id="IPR036693">
    <property type="entry name" value="TF_LuxR_autoind-bd_dom_sf"/>
</dbReference>
<proteinExistence type="predicted"/>
<dbReference type="InterPro" id="IPR000792">
    <property type="entry name" value="Tscrpt_reg_LuxR_C"/>
</dbReference>
<dbReference type="GeneID" id="66562842"/>
<dbReference type="Gene3D" id="3.30.450.80">
    <property type="entry name" value="Transcription factor LuxR-like, autoinducer-binding domain"/>
    <property type="match status" value="1"/>
</dbReference>
<gene>
    <name evidence="5" type="ORF">CVE23_00605</name>
</gene>
<reference evidence="6" key="1">
    <citation type="journal article" date="2018" name="Genome Announc.">
        <title>Complete genome sequence of a Dickeya fangzhongdai type strain causing bleeding canker of pear tree trunks.</title>
        <authorList>
            <person name="Zhao Y."/>
            <person name="Tian Y."/>
            <person name="Li X."/>
            <person name="Hu B."/>
        </authorList>
    </citation>
    <scope>NUCLEOTIDE SEQUENCE [LARGE SCALE GENOMIC DNA]</scope>
    <source>
        <strain evidence="6">DSM 101947</strain>
    </source>
</reference>
<evidence type="ECO:0000256" key="1">
    <source>
        <dbReference type="ARBA" id="ARBA00023015"/>
    </source>
</evidence>
<dbReference type="GO" id="GO:0006355">
    <property type="term" value="P:regulation of DNA-templated transcription"/>
    <property type="evidence" value="ECO:0007669"/>
    <property type="project" value="InterPro"/>
</dbReference>
<dbReference type="GO" id="GO:0003677">
    <property type="term" value="F:DNA binding"/>
    <property type="evidence" value="ECO:0007669"/>
    <property type="project" value="UniProtKB-KW"/>
</dbReference>
<dbReference type="RefSeq" id="WP_038921165.1">
    <property type="nucleotide sequence ID" value="NZ_BMJF01000014.1"/>
</dbReference>
<evidence type="ECO:0000256" key="3">
    <source>
        <dbReference type="ARBA" id="ARBA00023163"/>
    </source>
</evidence>
<dbReference type="CDD" id="cd06170">
    <property type="entry name" value="LuxR_C_like"/>
    <property type="match status" value="1"/>
</dbReference>
<feature type="domain" description="HTH luxR-type" evidence="4">
    <location>
        <begin position="173"/>
        <end position="238"/>
    </location>
</feature>
<dbReference type="InterPro" id="IPR036388">
    <property type="entry name" value="WH-like_DNA-bd_sf"/>
</dbReference>
<keyword evidence="6" id="KW-1185">Reference proteome</keyword>
<keyword evidence="2" id="KW-0238">DNA-binding</keyword>
<dbReference type="PROSITE" id="PS50043">
    <property type="entry name" value="HTH_LUXR_2"/>
    <property type="match status" value="1"/>
</dbReference>
<evidence type="ECO:0000313" key="6">
    <source>
        <dbReference type="Proteomes" id="UP000231901"/>
    </source>
</evidence>
<evidence type="ECO:0000259" key="4">
    <source>
        <dbReference type="PROSITE" id="PS50043"/>
    </source>
</evidence>
<dbReference type="KEGG" id="dfn:CVE23_00605"/>
<dbReference type="SMR" id="A0A2K8QSQ6"/>
<sequence>MSISFSNVDFINSTIQTYLNRKLKSYGDPKYAYLIMNKKKPTDVVIISNYPTEWVDIYRNNNYQHIDPVILTAINKISPFSWDDDLVISSKLKFSRIFNLSKEYDIVNGYTFVLHDPGNNLAALSFMIEEHRSEELEEIIQNNKDKLQMLLISAHEKLTSLYREMSRNRNNSKSQEADLFSQRENEILYWASMGKTYQEIALILGITTSTVKFHIGNVVKKLGVLNAKHAIRLGVEMNLIKPVGPAKARS</sequence>
<dbReference type="PANTHER" id="PTHR44688:SF16">
    <property type="entry name" value="DNA-BINDING TRANSCRIPTIONAL ACTIVATOR DEVR_DOSR"/>
    <property type="match status" value="1"/>
</dbReference>
<dbReference type="OrthoDB" id="9774661at2"/>
<dbReference type="PANTHER" id="PTHR44688">
    <property type="entry name" value="DNA-BINDING TRANSCRIPTIONAL ACTIVATOR DEVR_DOSR"/>
    <property type="match status" value="1"/>
</dbReference>
<dbReference type="InterPro" id="IPR016032">
    <property type="entry name" value="Sig_transdc_resp-reg_C-effctor"/>
</dbReference>
<dbReference type="SMART" id="SM00421">
    <property type="entry name" value="HTH_LUXR"/>
    <property type="match status" value="1"/>
</dbReference>
<dbReference type="PROSITE" id="PS00622">
    <property type="entry name" value="HTH_LUXR_1"/>
    <property type="match status" value="1"/>
</dbReference>
<accession>A0A2K8QSQ6</accession>
<dbReference type="SUPFAM" id="SSF46894">
    <property type="entry name" value="C-terminal effector domain of the bipartite response regulators"/>
    <property type="match status" value="1"/>
</dbReference>
<dbReference type="Proteomes" id="UP000231901">
    <property type="component" value="Chromosome"/>
</dbReference>
<dbReference type="AlphaFoldDB" id="A0A2K8QSQ6"/>
<dbReference type="Gene3D" id="1.10.10.10">
    <property type="entry name" value="Winged helix-like DNA-binding domain superfamily/Winged helix DNA-binding domain"/>
    <property type="match status" value="1"/>
</dbReference>
<dbReference type="PRINTS" id="PR00038">
    <property type="entry name" value="HTHLUXR"/>
</dbReference>
<dbReference type="InterPro" id="IPR005143">
    <property type="entry name" value="TF_LuxR_autoind-bd_dom"/>
</dbReference>
<organism evidence="5 6">
    <name type="scientific">Dickeya fangzhongdai</name>
    <dbReference type="NCBI Taxonomy" id="1778540"/>
    <lineage>
        <taxon>Bacteria</taxon>
        <taxon>Pseudomonadati</taxon>
        <taxon>Pseudomonadota</taxon>
        <taxon>Gammaproteobacteria</taxon>
        <taxon>Enterobacterales</taxon>
        <taxon>Pectobacteriaceae</taxon>
        <taxon>Dickeya</taxon>
    </lineage>
</organism>
<dbReference type="Pfam" id="PF00196">
    <property type="entry name" value="GerE"/>
    <property type="match status" value="1"/>
</dbReference>
<evidence type="ECO:0000313" key="5">
    <source>
        <dbReference type="EMBL" id="ATZ96509.1"/>
    </source>
</evidence>